<sequence length="128" mass="14449">METLTETSVLIVDDSSTNIKVVCNFIRDLGHRIHIAKDGVQALKLLTSIKPTVIIMDAKMPNMDGFECCRRIKQSAQRKDIPVLFMSGSNDVKDMKRAQNVGASEYITKPIDAELLRSKIDFYMPFVQ</sequence>
<dbReference type="RefSeq" id="WP_189769139.1">
    <property type="nucleotide sequence ID" value="NZ_BNCK01000003.1"/>
</dbReference>
<dbReference type="PANTHER" id="PTHR44591:SF14">
    <property type="entry name" value="PROTEIN PILG"/>
    <property type="match status" value="1"/>
</dbReference>
<feature type="domain" description="Response regulatory" evidence="4">
    <location>
        <begin position="8"/>
        <end position="124"/>
    </location>
</feature>
<dbReference type="SMART" id="SM00448">
    <property type="entry name" value="REC"/>
    <property type="match status" value="1"/>
</dbReference>
<evidence type="ECO:0000313" key="6">
    <source>
        <dbReference type="Proteomes" id="UP000623842"/>
    </source>
</evidence>
<dbReference type="EMBL" id="BNCK01000003">
    <property type="protein sequence ID" value="GHF89455.1"/>
    <property type="molecule type" value="Genomic_DNA"/>
</dbReference>
<keyword evidence="6" id="KW-1185">Reference proteome</keyword>
<dbReference type="PROSITE" id="PS50110">
    <property type="entry name" value="RESPONSE_REGULATORY"/>
    <property type="match status" value="1"/>
</dbReference>
<dbReference type="Proteomes" id="UP000623842">
    <property type="component" value="Unassembled WGS sequence"/>
</dbReference>
<reference evidence="5" key="2">
    <citation type="submission" date="2020-09" db="EMBL/GenBank/DDBJ databases">
        <authorList>
            <person name="Sun Q."/>
            <person name="Kim S."/>
        </authorList>
    </citation>
    <scope>NUCLEOTIDE SEQUENCE</scope>
    <source>
        <strain evidence="5">KCTC 42731</strain>
    </source>
</reference>
<keyword evidence="2" id="KW-0902">Two-component regulatory system</keyword>
<dbReference type="Gene3D" id="3.40.50.2300">
    <property type="match status" value="1"/>
</dbReference>
<name>A0A919BHG8_9GAMM</name>
<dbReference type="InterPro" id="IPR001789">
    <property type="entry name" value="Sig_transdc_resp-reg_receiver"/>
</dbReference>
<dbReference type="InterPro" id="IPR050595">
    <property type="entry name" value="Bact_response_regulator"/>
</dbReference>
<dbReference type="Pfam" id="PF00072">
    <property type="entry name" value="Response_reg"/>
    <property type="match status" value="1"/>
</dbReference>
<dbReference type="InterPro" id="IPR011006">
    <property type="entry name" value="CheY-like_superfamily"/>
</dbReference>
<dbReference type="SUPFAM" id="SSF52172">
    <property type="entry name" value="CheY-like"/>
    <property type="match status" value="1"/>
</dbReference>
<protein>
    <recommendedName>
        <fullName evidence="4">Response regulatory domain-containing protein</fullName>
    </recommendedName>
</protein>
<accession>A0A919BHG8</accession>
<dbReference type="GO" id="GO:0000160">
    <property type="term" value="P:phosphorelay signal transduction system"/>
    <property type="evidence" value="ECO:0007669"/>
    <property type="project" value="UniProtKB-KW"/>
</dbReference>
<comment type="caution">
    <text evidence="5">The sequence shown here is derived from an EMBL/GenBank/DDBJ whole genome shotgun (WGS) entry which is preliminary data.</text>
</comment>
<dbReference type="PANTHER" id="PTHR44591">
    <property type="entry name" value="STRESS RESPONSE REGULATOR PROTEIN 1"/>
    <property type="match status" value="1"/>
</dbReference>
<reference evidence="5" key="1">
    <citation type="journal article" date="2014" name="Int. J. Syst. Evol. Microbiol.">
        <title>Complete genome sequence of Corynebacterium casei LMG S-19264T (=DSM 44701T), isolated from a smear-ripened cheese.</title>
        <authorList>
            <consortium name="US DOE Joint Genome Institute (JGI-PGF)"/>
            <person name="Walter F."/>
            <person name="Albersmeier A."/>
            <person name="Kalinowski J."/>
            <person name="Ruckert C."/>
        </authorList>
    </citation>
    <scope>NUCLEOTIDE SEQUENCE</scope>
    <source>
        <strain evidence="5">KCTC 42731</strain>
    </source>
</reference>
<proteinExistence type="predicted"/>
<evidence type="ECO:0000256" key="2">
    <source>
        <dbReference type="ARBA" id="ARBA00023012"/>
    </source>
</evidence>
<evidence type="ECO:0000259" key="4">
    <source>
        <dbReference type="PROSITE" id="PS50110"/>
    </source>
</evidence>
<feature type="modified residue" description="4-aspartylphosphate" evidence="3">
    <location>
        <position position="57"/>
    </location>
</feature>
<evidence type="ECO:0000256" key="3">
    <source>
        <dbReference type="PROSITE-ProRule" id="PRU00169"/>
    </source>
</evidence>
<evidence type="ECO:0000313" key="5">
    <source>
        <dbReference type="EMBL" id="GHF89455.1"/>
    </source>
</evidence>
<evidence type="ECO:0000256" key="1">
    <source>
        <dbReference type="ARBA" id="ARBA00022553"/>
    </source>
</evidence>
<organism evidence="5 6">
    <name type="scientific">Thalassotalea marina</name>
    <dbReference type="NCBI Taxonomy" id="1673741"/>
    <lineage>
        <taxon>Bacteria</taxon>
        <taxon>Pseudomonadati</taxon>
        <taxon>Pseudomonadota</taxon>
        <taxon>Gammaproteobacteria</taxon>
        <taxon>Alteromonadales</taxon>
        <taxon>Colwelliaceae</taxon>
        <taxon>Thalassotalea</taxon>
    </lineage>
</organism>
<gene>
    <name evidence="5" type="ORF">GCM10017161_16630</name>
</gene>
<dbReference type="AlphaFoldDB" id="A0A919BHG8"/>
<keyword evidence="1 3" id="KW-0597">Phosphoprotein</keyword>